<feature type="domain" description="E3 UFM1-protein ligase-like C-terminal" evidence="3">
    <location>
        <begin position="296"/>
        <end position="398"/>
    </location>
</feature>
<dbReference type="SUPFAM" id="SSF48371">
    <property type="entry name" value="ARM repeat"/>
    <property type="match status" value="1"/>
</dbReference>
<dbReference type="PANTHER" id="PTHR31057:SF0">
    <property type="entry name" value="E3 UFM1-PROTEIN LIGASE 1"/>
    <property type="match status" value="1"/>
</dbReference>
<dbReference type="InterPro" id="IPR016024">
    <property type="entry name" value="ARM-type_fold"/>
</dbReference>
<proteinExistence type="evidence at transcript level"/>
<dbReference type="InterPro" id="IPR056580">
    <property type="entry name" value="Ufl1_dom"/>
</dbReference>
<gene>
    <name evidence="4" type="primary">EOG090X0267</name>
</gene>
<dbReference type="EMBL" id="LR022635">
    <property type="protein sequence ID" value="SVE92254.1"/>
    <property type="molecule type" value="mRNA"/>
</dbReference>
<feature type="domain" description="E3 UFM1-protein ligase 1-like" evidence="2">
    <location>
        <begin position="171"/>
        <end position="290"/>
    </location>
</feature>
<dbReference type="InterPro" id="IPR018611">
    <property type="entry name" value="Ufl1"/>
</dbReference>
<name>A0A4Y7NHZ2_9CRUS</name>
<accession>A0A4Y7NHZ2</accession>
<evidence type="ECO:0000259" key="3">
    <source>
        <dbReference type="Pfam" id="PF25041"/>
    </source>
</evidence>
<dbReference type="InterPro" id="IPR056761">
    <property type="entry name" value="Ufl1-like_C"/>
</dbReference>
<dbReference type="GO" id="GO:0032434">
    <property type="term" value="P:regulation of proteasomal ubiquitin-dependent protein catabolic process"/>
    <property type="evidence" value="ECO:0007669"/>
    <property type="project" value="TreeGrafter"/>
</dbReference>
<dbReference type="AlphaFoldDB" id="A0A4Y7NHZ2"/>
<dbReference type="GO" id="GO:0061666">
    <property type="term" value="F:UFM1 ligase activity"/>
    <property type="evidence" value="ECO:0007669"/>
    <property type="project" value="InterPro"/>
</dbReference>
<feature type="region of interest" description="Disordered" evidence="1">
    <location>
        <begin position="37"/>
        <end position="100"/>
    </location>
</feature>
<evidence type="ECO:0000313" key="4">
    <source>
        <dbReference type="EMBL" id="SVE92254.1"/>
    </source>
</evidence>
<dbReference type="GO" id="GO:0005789">
    <property type="term" value="C:endoplasmic reticulum membrane"/>
    <property type="evidence" value="ECO:0007669"/>
    <property type="project" value="TreeGrafter"/>
</dbReference>
<dbReference type="GO" id="GO:1990592">
    <property type="term" value="P:protein K69-linked ufmylation"/>
    <property type="evidence" value="ECO:0007669"/>
    <property type="project" value="TreeGrafter"/>
</dbReference>
<dbReference type="Pfam" id="PF25041">
    <property type="entry name" value="UFL1_C"/>
    <property type="match status" value="1"/>
</dbReference>
<dbReference type="GO" id="GO:0034976">
    <property type="term" value="P:response to endoplasmic reticulum stress"/>
    <property type="evidence" value="ECO:0007669"/>
    <property type="project" value="TreeGrafter"/>
</dbReference>
<dbReference type="Pfam" id="PF23659">
    <property type="entry name" value="UFL1"/>
    <property type="match status" value="1"/>
</dbReference>
<sequence length="412" mass="45803">MEAAIEEALISVSWVEILVVTSGAYLQAQADLRNAKVKSFRPDQTSEKKDRKEERRKKANEGKVGGGVQGRETKTRATKKKYLKGKNDSDDDEEVEVVGTSSATSELEFMSLEEISNVLRKQKELYEAPDEFIEEIATRLYKSLQSSFQEAARQAFEALLSSTSGQRRQTHGELQDRVQSLLQNIKQGEKALQNFISLDIQQQLSRHLLKTSGSELVNELVCYVAQDTVSANDAKDLSTDARQKMINGLPQNLRTPLQNLHKAVQGGSVDEFLTETEAALSACDVVLRKVDKKKDKAIASQQRHVLIEQLSTAQDAALVLHVAVLLLFHTVTQTVLHASGRFVPQITTFLLPHLPTSTADLLSTLQGLVIQELTSKGDEELLRTVREKMENLVPQVREAAVTFKKTGNVNPE</sequence>
<evidence type="ECO:0000256" key="1">
    <source>
        <dbReference type="SAM" id="MobiDB-lite"/>
    </source>
</evidence>
<reference evidence="4" key="1">
    <citation type="submission" date="2018-08" db="EMBL/GenBank/DDBJ databases">
        <authorList>
            <person name="Cornetti L."/>
        </authorList>
    </citation>
    <scope>NUCLEOTIDE SEQUENCE</scope>
    <source>
        <strain evidence="4">CH-H-2</strain>
    </source>
</reference>
<protein>
    <submittedName>
        <fullName evidence="4">EOG090X0267</fullName>
    </submittedName>
</protein>
<organism evidence="4">
    <name type="scientific">Megafenestra aurita</name>
    <dbReference type="NCBI Taxonomy" id="2291010"/>
    <lineage>
        <taxon>Eukaryota</taxon>
        <taxon>Metazoa</taxon>
        <taxon>Ecdysozoa</taxon>
        <taxon>Arthropoda</taxon>
        <taxon>Crustacea</taxon>
        <taxon>Branchiopoda</taxon>
        <taxon>Diplostraca</taxon>
        <taxon>Cladocera</taxon>
        <taxon>Anomopoda</taxon>
        <taxon>Daphniidae</taxon>
        <taxon>Megafenestra</taxon>
    </lineage>
</organism>
<feature type="compositionally biased region" description="Basic and acidic residues" evidence="1">
    <location>
        <begin position="40"/>
        <end position="53"/>
    </location>
</feature>
<dbReference type="PANTHER" id="PTHR31057">
    <property type="entry name" value="E3 UFM1-PROTEIN LIGASE 1"/>
    <property type="match status" value="1"/>
</dbReference>
<evidence type="ECO:0000259" key="2">
    <source>
        <dbReference type="Pfam" id="PF23659"/>
    </source>
</evidence>